<protein>
    <submittedName>
        <fullName evidence="3">Glycosyl transferase family 2</fullName>
    </submittedName>
</protein>
<dbReference type="InterPro" id="IPR011990">
    <property type="entry name" value="TPR-like_helical_dom_sf"/>
</dbReference>
<evidence type="ECO:0000313" key="3">
    <source>
        <dbReference type="EMBL" id="PRY18243.1"/>
    </source>
</evidence>
<name>A0A2T0RAR2_9ACTN</name>
<dbReference type="PROSITE" id="PS50005">
    <property type="entry name" value="TPR"/>
    <property type="match status" value="1"/>
</dbReference>
<feature type="repeat" description="TPR" evidence="1">
    <location>
        <begin position="208"/>
        <end position="241"/>
    </location>
</feature>
<keyword evidence="3" id="KW-0808">Transferase</keyword>
<gene>
    <name evidence="3" type="ORF">CLV37_101488</name>
</gene>
<dbReference type="Pfam" id="PF00535">
    <property type="entry name" value="Glycos_transf_2"/>
    <property type="match status" value="1"/>
</dbReference>
<dbReference type="InterPro" id="IPR029044">
    <property type="entry name" value="Nucleotide-diphossugar_trans"/>
</dbReference>
<dbReference type="CDD" id="cd02511">
    <property type="entry name" value="Beta4Glucosyltransferase"/>
    <property type="match status" value="1"/>
</dbReference>
<dbReference type="PANTHER" id="PTHR43630">
    <property type="entry name" value="POLY-BETA-1,6-N-ACETYL-D-GLUCOSAMINE SYNTHASE"/>
    <property type="match status" value="1"/>
</dbReference>
<dbReference type="Proteomes" id="UP000238083">
    <property type="component" value="Unassembled WGS sequence"/>
</dbReference>
<dbReference type="InterPro" id="IPR001173">
    <property type="entry name" value="Glyco_trans_2-like"/>
</dbReference>
<dbReference type="EMBL" id="PVZF01000001">
    <property type="protein sequence ID" value="PRY18243.1"/>
    <property type="molecule type" value="Genomic_DNA"/>
</dbReference>
<reference evidence="3 4" key="1">
    <citation type="submission" date="2018-03" db="EMBL/GenBank/DDBJ databases">
        <title>Genomic Encyclopedia of Archaeal and Bacterial Type Strains, Phase II (KMG-II): from individual species to whole genera.</title>
        <authorList>
            <person name="Goeker M."/>
        </authorList>
    </citation>
    <scope>NUCLEOTIDE SEQUENCE [LARGE SCALE GENOMIC DNA]</scope>
    <source>
        <strain evidence="3 4">DSM 19711</strain>
    </source>
</reference>
<evidence type="ECO:0000259" key="2">
    <source>
        <dbReference type="Pfam" id="PF00535"/>
    </source>
</evidence>
<dbReference type="SUPFAM" id="SSF48452">
    <property type="entry name" value="TPR-like"/>
    <property type="match status" value="1"/>
</dbReference>
<evidence type="ECO:0000313" key="4">
    <source>
        <dbReference type="Proteomes" id="UP000238083"/>
    </source>
</evidence>
<feature type="domain" description="Glycosyltransferase 2-like" evidence="2">
    <location>
        <begin position="7"/>
        <end position="117"/>
    </location>
</feature>
<accession>A0A2T0RAR2</accession>
<dbReference type="InterPro" id="IPR019734">
    <property type="entry name" value="TPR_rpt"/>
</dbReference>
<organism evidence="3 4">
    <name type="scientific">Kineococcus rhizosphaerae</name>
    <dbReference type="NCBI Taxonomy" id="559628"/>
    <lineage>
        <taxon>Bacteria</taxon>
        <taxon>Bacillati</taxon>
        <taxon>Actinomycetota</taxon>
        <taxon>Actinomycetes</taxon>
        <taxon>Kineosporiales</taxon>
        <taxon>Kineosporiaceae</taxon>
        <taxon>Kineococcus</taxon>
    </lineage>
</organism>
<dbReference type="GO" id="GO:0016740">
    <property type="term" value="F:transferase activity"/>
    <property type="evidence" value="ECO:0007669"/>
    <property type="project" value="UniProtKB-KW"/>
</dbReference>
<dbReference type="Gene3D" id="3.90.550.10">
    <property type="entry name" value="Spore Coat Polysaccharide Biosynthesis Protein SpsA, Chain A"/>
    <property type="match status" value="1"/>
</dbReference>
<comment type="caution">
    <text evidence="3">The sequence shown here is derived from an EMBL/GenBank/DDBJ whole genome shotgun (WGS) entry which is preliminary data.</text>
</comment>
<evidence type="ECO:0000256" key="1">
    <source>
        <dbReference type="PROSITE-ProRule" id="PRU00339"/>
    </source>
</evidence>
<keyword evidence="4" id="KW-1185">Reference proteome</keyword>
<keyword evidence="1" id="KW-0802">TPR repeat</keyword>
<proteinExistence type="predicted"/>
<sequence>MVLLTACLVVRDEAPRIAATLAALEPLVDEIVVHDTGSHDDTPGIARRAGATVLRGQWRDSFAEARNVALAAAHGDWVLSVDADETATGEPAALRALLTGASEPDLAVTLHNLREDDRTSGGGYTSTAVRLFRRAGARWSGRVHERVERDGAVPGRAPRLVPATLLQLEHHGYATEQVVRTKAMRNGQLARVELDELVAAGAPAPELARAVLKVGRAAVGTGEVQRAVDAFEAVRELVPAGGTRQEATDYLARVLLGAGEAELAVVLADELEQAGADVSYCRWLRAQGLAQSNRPVAALEQLEGLTCIVDTAGRRHDPRALEALRGLCRELLEAAARDRAAHLASSRGGAR</sequence>
<dbReference type="PANTHER" id="PTHR43630:SF2">
    <property type="entry name" value="GLYCOSYLTRANSFERASE"/>
    <property type="match status" value="1"/>
</dbReference>
<dbReference type="AlphaFoldDB" id="A0A2T0RAR2"/>
<dbReference type="SUPFAM" id="SSF53448">
    <property type="entry name" value="Nucleotide-diphospho-sugar transferases"/>
    <property type="match status" value="1"/>
</dbReference>